<dbReference type="EMBL" id="CP126217">
    <property type="protein sequence ID" value="WIA18628.1"/>
    <property type="molecule type" value="Genomic_DNA"/>
</dbReference>
<accession>A0ABY8UAZ4</accession>
<evidence type="ECO:0000313" key="7">
    <source>
        <dbReference type="Proteomes" id="UP001244341"/>
    </source>
</evidence>
<evidence type="ECO:0008006" key="8">
    <source>
        <dbReference type="Google" id="ProtNLM"/>
    </source>
</evidence>
<evidence type="ECO:0000256" key="2">
    <source>
        <dbReference type="ARBA" id="ARBA00022473"/>
    </source>
</evidence>
<keyword evidence="3" id="KW-0539">Nucleus</keyword>
<evidence type="ECO:0000256" key="5">
    <source>
        <dbReference type="SAM" id="MobiDB-lite"/>
    </source>
</evidence>
<evidence type="ECO:0000256" key="1">
    <source>
        <dbReference type="ARBA" id="ARBA00004123"/>
    </source>
</evidence>
<organism evidence="6 7">
    <name type="scientific">Tetradesmus obliquus</name>
    <name type="common">Green alga</name>
    <name type="synonym">Acutodesmus obliquus</name>
    <dbReference type="NCBI Taxonomy" id="3088"/>
    <lineage>
        <taxon>Eukaryota</taxon>
        <taxon>Viridiplantae</taxon>
        <taxon>Chlorophyta</taxon>
        <taxon>core chlorophytes</taxon>
        <taxon>Chlorophyceae</taxon>
        <taxon>CS clade</taxon>
        <taxon>Sphaeropleales</taxon>
        <taxon>Scenedesmaceae</taxon>
        <taxon>Tetradesmus</taxon>
    </lineage>
</organism>
<proteinExistence type="inferred from homology"/>
<evidence type="ECO:0000313" key="6">
    <source>
        <dbReference type="EMBL" id="WIA18628.1"/>
    </source>
</evidence>
<comment type="subcellular location">
    <subcellularLocation>
        <location evidence="1">Nucleus</location>
    </subcellularLocation>
</comment>
<name>A0ABY8UAZ4_TETOB</name>
<evidence type="ECO:0000256" key="4">
    <source>
        <dbReference type="ARBA" id="ARBA00025806"/>
    </source>
</evidence>
<keyword evidence="2" id="KW-0217">Developmental protein</keyword>
<protein>
    <recommendedName>
        <fullName evidence="8">HRDC domain-containing protein</fullName>
    </recommendedName>
</protein>
<dbReference type="Proteomes" id="UP001244341">
    <property type="component" value="Chromosome 10b"/>
</dbReference>
<keyword evidence="7" id="KW-1185">Reference proteome</keyword>
<feature type="compositionally biased region" description="Low complexity" evidence="5">
    <location>
        <begin position="78"/>
        <end position="87"/>
    </location>
</feature>
<gene>
    <name evidence="6" type="ORF">OEZ85_003334</name>
</gene>
<feature type="region of interest" description="Disordered" evidence="5">
    <location>
        <begin position="57"/>
        <end position="95"/>
    </location>
</feature>
<reference evidence="6 7" key="1">
    <citation type="submission" date="2023-05" db="EMBL/GenBank/DDBJ databases">
        <title>A 100% complete, gapless, phased diploid assembly of the Scenedesmus obliquus UTEX 3031 genome.</title>
        <authorList>
            <person name="Biondi T.C."/>
            <person name="Hanschen E.R."/>
            <person name="Kwon T."/>
            <person name="Eng W."/>
            <person name="Kruse C.P.S."/>
            <person name="Koehler S.I."/>
            <person name="Kunde Y."/>
            <person name="Gleasner C.D."/>
            <person name="You Mak K.T."/>
            <person name="Polle J."/>
            <person name="Hovde B.T."/>
            <person name="Starkenburg S.R."/>
        </authorList>
    </citation>
    <scope>NUCLEOTIDE SEQUENCE [LARGE SCALE GENOMIC DNA]</scope>
    <source>
        <strain evidence="6 7">DOE0152z</strain>
    </source>
</reference>
<dbReference type="InterPro" id="IPR024861">
    <property type="entry name" value="Donson"/>
</dbReference>
<evidence type="ECO:0000256" key="3">
    <source>
        <dbReference type="ARBA" id="ARBA00023242"/>
    </source>
</evidence>
<dbReference type="PANTHER" id="PTHR12972:SF0">
    <property type="entry name" value="PROTEIN DOWNSTREAM NEIGHBOR OF SON"/>
    <property type="match status" value="1"/>
</dbReference>
<sequence>MDDNGKRKDLRAQVLEEEAKRHCQGVHGGAGLLAGQQQDSRHATDFTGFYQELNMQNPSEQQQQHQEQHHSAGTNRYQCQQQQQQQQHGPGHGVDQLLSQHSLQTATAGAQLHAIVNIDRQFAPDASRDGCMRVPPAAGSSGAHAAAAAQERWHLQGLQQLPWDWSVKQRVRLSSAAAFAVLEEQRTSGLGPVCDAIAAGGQCKDASGLSSQERLCRALLQHQHPAAQLSAASLAALRSGEDSILAARVSAWREALRGAYSSLRHGHCPVLYVSGQAFRQQFTAVLCAPGVLGCQQLHALVGRSNKLMRQHLAAHGCTGQLAGLLEQQQQQQQQQQQAQGRQLPDVPLLLAPTQFLHSAVCPLRLEVRVVGRLT</sequence>
<dbReference type="PANTHER" id="PTHR12972">
    <property type="entry name" value="DOWNSTREAM NEIGHBOR OF SON"/>
    <property type="match status" value="1"/>
</dbReference>
<comment type="similarity">
    <text evidence="4">Belongs to the DONSON family.</text>
</comment>